<accession>A0A4S2MTU5</accession>
<dbReference type="STRING" id="341454.A0A4S2MTU5"/>
<dbReference type="Pfam" id="PF13668">
    <property type="entry name" value="Ferritin_2"/>
    <property type="match status" value="1"/>
</dbReference>
<evidence type="ECO:0000313" key="2">
    <source>
        <dbReference type="EMBL" id="TGZ79897.1"/>
    </source>
</evidence>
<dbReference type="AlphaFoldDB" id="A0A4S2MTU5"/>
<dbReference type="InParanoid" id="A0A4S2MTU5"/>
<evidence type="ECO:0000256" key="1">
    <source>
        <dbReference type="SAM" id="MobiDB-lite"/>
    </source>
</evidence>
<dbReference type="PANTHER" id="PTHR38705:SF1">
    <property type="entry name" value="PROTEIN RDS1"/>
    <property type="match status" value="1"/>
</dbReference>
<gene>
    <name evidence="2" type="ORF">EX30DRAFT_308269</name>
</gene>
<name>A0A4S2MTU5_9PEZI</name>
<feature type="compositionally biased region" description="Polar residues" evidence="1">
    <location>
        <begin position="13"/>
        <end position="27"/>
    </location>
</feature>
<dbReference type="PANTHER" id="PTHR38705">
    <property type="entry name" value="PROTEIN RDS1"/>
    <property type="match status" value="1"/>
</dbReference>
<feature type="region of interest" description="Disordered" evidence="1">
    <location>
        <begin position="1"/>
        <end position="52"/>
    </location>
</feature>
<evidence type="ECO:0000313" key="3">
    <source>
        <dbReference type="Proteomes" id="UP000298138"/>
    </source>
</evidence>
<proteinExistence type="predicted"/>
<organism evidence="2 3">
    <name type="scientific">Ascodesmis nigricans</name>
    <dbReference type="NCBI Taxonomy" id="341454"/>
    <lineage>
        <taxon>Eukaryota</taxon>
        <taxon>Fungi</taxon>
        <taxon>Dikarya</taxon>
        <taxon>Ascomycota</taxon>
        <taxon>Pezizomycotina</taxon>
        <taxon>Pezizomycetes</taxon>
        <taxon>Pezizales</taxon>
        <taxon>Ascodesmidaceae</taxon>
        <taxon>Ascodesmis</taxon>
    </lineage>
</organism>
<protein>
    <recommendedName>
        <fullName evidence="4">Rds1 protein</fullName>
    </recommendedName>
</protein>
<reference evidence="2 3" key="1">
    <citation type="submission" date="2019-04" db="EMBL/GenBank/DDBJ databases">
        <title>Comparative genomics and transcriptomics to analyze fruiting body development in filamentous ascomycetes.</title>
        <authorList>
            <consortium name="DOE Joint Genome Institute"/>
            <person name="Lutkenhaus R."/>
            <person name="Traeger S."/>
            <person name="Breuer J."/>
            <person name="Kuo A."/>
            <person name="Lipzen A."/>
            <person name="Pangilinan J."/>
            <person name="Dilworth D."/>
            <person name="Sandor L."/>
            <person name="Poggeler S."/>
            <person name="Barry K."/>
            <person name="Grigoriev I.V."/>
            <person name="Nowrousian M."/>
        </authorList>
    </citation>
    <scope>NUCLEOTIDE SEQUENCE [LARGE SCALE GENOMIC DNA]</scope>
    <source>
        <strain evidence="2 3">CBS 389.68</strain>
    </source>
</reference>
<dbReference type="InterPro" id="IPR039254">
    <property type="entry name" value="Rds1"/>
</dbReference>
<evidence type="ECO:0008006" key="4">
    <source>
        <dbReference type="Google" id="ProtNLM"/>
    </source>
</evidence>
<keyword evidence="3" id="KW-1185">Reference proteome</keyword>
<dbReference type="Proteomes" id="UP000298138">
    <property type="component" value="Unassembled WGS sequence"/>
</dbReference>
<dbReference type="EMBL" id="ML220128">
    <property type="protein sequence ID" value="TGZ79897.1"/>
    <property type="molecule type" value="Genomic_DNA"/>
</dbReference>
<sequence length="397" mass="44669">MLLLGVTAYPQPQAVTSTEQNPEQATGTPGRIPRDNPPPKPNPYNRTGELNQPYQAPFLPAGGINVKPTDIPVYEPMSDFDYQSLALGLHQEWIELDLFQEGLRRFSVEEFEKAGLEEADRKLIEFMAQQEIGHAQLISNMLGPEAPKQCEYQYPFKTVREFFDFCQKLTRWGEAGVYGFLPHMDSTAAAQMLLQSITTEARQQMIFRQFEGLFPMPVWFEVGVPQSFAWTLLAPYIKGCPPENHKLKWANFPGLNITNNPKPYEDEKYNASISTIRPNFSFPGRAVEFAWEAPGKAVGPNMSYTTATITKDPPQFAAWISQLNTTYTPLYDIDGDEKKGWTGKAKQPEGSLFSELNPMLNGTSFVVLTDTDLYVTPHNLSLINNHIVAGPQMYQVG</sequence>
<dbReference type="OrthoDB" id="2098436at2759"/>